<evidence type="ECO:0000313" key="3">
    <source>
        <dbReference type="Proteomes" id="UP000479710"/>
    </source>
</evidence>
<comment type="caution">
    <text evidence="2">The sequence shown here is derived from an EMBL/GenBank/DDBJ whole genome shotgun (WGS) entry which is preliminary data.</text>
</comment>
<sequence>MDHLTSSTSSGAVWFTAVALLLTMIVLTALRKRKNSKASPAAAPPVLHGAALVRFARGMVRDGPLEAIREQQAKPVVNAGHNTREVD</sequence>
<dbReference type="Proteomes" id="UP000479710">
    <property type="component" value="Unassembled WGS sequence"/>
</dbReference>
<evidence type="ECO:0000313" key="2">
    <source>
        <dbReference type="EMBL" id="KAF0907001.1"/>
    </source>
</evidence>
<proteinExistence type="predicted"/>
<protein>
    <submittedName>
        <fullName evidence="2">Uncharacterized protein</fullName>
    </submittedName>
</protein>
<keyword evidence="3" id="KW-1185">Reference proteome</keyword>
<reference evidence="2 3" key="1">
    <citation type="submission" date="2019-11" db="EMBL/GenBank/DDBJ databases">
        <title>Whole genome sequence of Oryza granulata.</title>
        <authorList>
            <person name="Li W."/>
        </authorList>
    </citation>
    <scope>NUCLEOTIDE SEQUENCE [LARGE SCALE GENOMIC DNA]</scope>
    <source>
        <strain evidence="3">cv. Menghai</strain>
        <tissue evidence="2">Leaf</tissue>
    </source>
</reference>
<name>A0A6G1D3L7_9ORYZ</name>
<dbReference type="AlphaFoldDB" id="A0A6G1D3L7"/>
<feature type="transmembrane region" description="Helical" evidence="1">
    <location>
        <begin position="12"/>
        <end position="30"/>
    </location>
</feature>
<keyword evidence="1" id="KW-1133">Transmembrane helix</keyword>
<evidence type="ECO:0000256" key="1">
    <source>
        <dbReference type="SAM" id="Phobius"/>
    </source>
</evidence>
<accession>A0A6G1D3L7</accession>
<keyword evidence="1" id="KW-0472">Membrane</keyword>
<organism evidence="2 3">
    <name type="scientific">Oryza meyeriana var. granulata</name>
    <dbReference type="NCBI Taxonomy" id="110450"/>
    <lineage>
        <taxon>Eukaryota</taxon>
        <taxon>Viridiplantae</taxon>
        <taxon>Streptophyta</taxon>
        <taxon>Embryophyta</taxon>
        <taxon>Tracheophyta</taxon>
        <taxon>Spermatophyta</taxon>
        <taxon>Magnoliopsida</taxon>
        <taxon>Liliopsida</taxon>
        <taxon>Poales</taxon>
        <taxon>Poaceae</taxon>
        <taxon>BOP clade</taxon>
        <taxon>Oryzoideae</taxon>
        <taxon>Oryzeae</taxon>
        <taxon>Oryzinae</taxon>
        <taxon>Oryza</taxon>
        <taxon>Oryza meyeriana</taxon>
    </lineage>
</organism>
<gene>
    <name evidence="2" type="ORF">E2562_013566</name>
</gene>
<keyword evidence="1" id="KW-0812">Transmembrane</keyword>
<dbReference type="EMBL" id="SPHZ02000007">
    <property type="protein sequence ID" value="KAF0907001.1"/>
    <property type="molecule type" value="Genomic_DNA"/>
</dbReference>